<evidence type="ECO:0000256" key="2">
    <source>
        <dbReference type="ARBA" id="ARBA00022638"/>
    </source>
</evidence>
<feature type="signal peptide" evidence="6">
    <location>
        <begin position="1"/>
        <end position="18"/>
    </location>
</feature>
<dbReference type="SUPFAM" id="SSF54106">
    <property type="entry name" value="LysM domain"/>
    <property type="match status" value="1"/>
</dbReference>
<dbReference type="Pfam" id="PF01476">
    <property type="entry name" value="LysM"/>
    <property type="match status" value="1"/>
</dbReference>
<sequence>MFKKIIVFLIVSLFVACGTNKPVVRTTKPTATKPVAKNTKRPISKPTETKKTETKTASNDKSNEPKTEVLEATSRVKVTTEIVLAYIDQYKDVAKKNMKNHGVPASIALAQAILESGAGTGDLSSQANNHFGIKCHKDWNGESVKHDDDEAQECFRKYDKVYDSYEDYAAFLKGRKWYQPLFKLEKNDYKGWAYGLKKAGYATDPNYPSKLIGLIERYQLNKYDAEVLGTEYVPSYKNKNVDAEEKYVSKEGKHEVIKGDTLYSLSKKYNISVDDLKRKNNLSENAISIGQLLEVK</sequence>
<feature type="chain" id="PRO_5001918375" description="Peptidoglycan hydrolase" evidence="6">
    <location>
        <begin position="19"/>
        <end position="296"/>
    </location>
</feature>
<feature type="domain" description="LysM" evidence="7">
    <location>
        <begin position="252"/>
        <end position="295"/>
    </location>
</feature>
<evidence type="ECO:0000256" key="1">
    <source>
        <dbReference type="ARBA" id="ARBA00022529"/>
    </source>
</evidence>
<dbReference type="PROSITE" id="PS51257">
    <property type="entry name" value="PROKAR_LIPOPROTEIN"/>
    <property type="match status" value="1"/>
</dbReference>
<comment type="caution">
    <text evidence="8">The sequence shown here is derived from an EMBL/GenBank/DDBJ whole genome shotgun (WGS) entry which is preliminary data.</text>
</comment>
<dbReference type="PROSITE" id="PS51782">
    <property type="entry name" value="LYSM"/>
    <property type="match status" value="1"/>
</dbReference>
<keyword evidence="6" id="KW-0732">Signal</keyword>
<dbReference type="Gene3D" id="1.10.530.10">
    <property type="match status" value="1"/>
</dbReference>
<dbReference type="Proteomes" id="UP000029554">
    <property type="component" value="Unassembled WGS sequence"/>
</dbReference>
<dbReference type="SMART" id="SM00257">
    <property type="entry name" value="LysM"/>
    <property type="match status" value="1"/>
</dbReference>
<reference evidence="8 9" key="1">
    <citation type="submission" date="2014-09" db="EMBL/GenBank/DDBJ databases">
        <title>Whole Genome Shotgun of Flavobacterium aquatile LMG 4008.</title>
        <authorList>
            <person name="Gale A.N."/>
            <person name="Pipes S.E."/>
            <person name="Newman J.D."/>
        </authorList>
    </citation>
    <scope>NUCLEOTIDE SEQUENCE [LARGE SCALE GENOMIC DNA]</scope>
    <source>
        <strain evidence="8 9">LMG 4008</strain>
    </source>
</reference>
<evidence type="ECO:0000256" key="4">
    <source>
        <dbReference type="ARBA" id="ARBA00032108"/>
    </source>
</evidence>
<proteinExistence type="predicted"/>
<keyword evidence="9" id="KW-1185">Reference proteome</keyword>
<evidence type="ECO:0000256" key="6">
    <source>
        <dbReference type="SAM" id="SignalP"/>
    </source>
</evidence>
<keyword evidence="2" id="KW-0081">Bacteriolytic enzyme</keyword>
<feature type="region of interest" description="Disordered" evidence="5">
    <location>
        <begin position="25"/>
        <end position="69"/>
    </location>
</feature>
<keyword evidence="1" id="KW-0929">Antimicrobial</keyword>
<dbReference type="InterPro" id="IPR018392">
    <property type="entry name" value="LysM"/>
</dbReference>
<dbReference type="STRING" id="1453498.LG45_01675"/>
<protein>
    <recommendedName>
        <fullName evidence="4">Peptidoglycan hydrolase</fullName>
    </recommendedName>
</protein>
<dbReference type="GO" id="GO:0042742">
    <property type="term" value="P:defense response to bacterium"/>
    <property type="evidence" value="ECO:0007669"/>
    <property type="project" value="UniProtKB-KW"/>
</dbReference>
<dbReference type="InterPro" id="IPR002901">
    <property type="entry name" value="MGlyc_endo_b_GlcNAc-like_dom"/>
</dbReference>
<feature type="compositionally biased region" description="Low complexity" evidence="5">
    <location>
        <begin position="25"/>
        <end position="37"/>
    </location>
</feature>
<organism evidence="8 9">
    <name type="scientific">Flavobacterium aquatile LMG 4008 = ATCC 11947</name>
    <dbReference type="NCBI Taxonomy" id="1453498"/>
    <lineage>
        <taxon>Bacteria</taxon>
        <taxon>Pseudomonadati</taxon>
        <taxon>Bacteroidota</taxon>
        <taxon>Flavobacteriia</taxon>
        <taxon>Flavobacteriales</taxon>
        <taxon>Flavobacteriaceae</taxon>
        <taxon>Flavobacterium</taxon>
    </lineage>
</organism>
<evidence type="ECO:0000256" key="5">
    <source>
        <dbReference type="SAM" id="MobiDB-lite"/>
    </source>
</evidence>
<evidence type="ECO:0000256" key="3">
    <source>
        <dbReference type="ARBA" id="ARBA00022801"/>
    </source>
</evidence>
<dbReference type="Pfam" id="PF01832">
    <property type="entry name" value="Glucosaminidase"/>
    <property type="match status" value="1"/>
</dbReference>
<evidence type="ECO:0000313" key="8">
    <source>
        <dbReference type="EMBL" id="KGD69501.1"/>
    </source>
</evidence>
<dbReference type="GO" id="GO:0004040">
    <property type="term" value="F:amidase activity"/>
    <property type="evidence" value="ECO:0007669"/>
    <property type="project" value="InterPro"/>
</dbReference>
<dbReference type="eggNOG" id="COG1388">
    <property type="taxonomic scope" value="Bacteria"/>
</dbReference>
<dbReference type="InterPro" id="IPR036779">
    <property type="entry name" value="LysM_dom_sf"/>
</dbReference>
<evidence type="ECO:0000259" key="7">
    <source>
        <dbReference type="PROSITE" id="PS51782"/>
    </source>
</evidence>
<dbReference type="Gene3D" id="3.10.350.10">
    <property type="entry name" value="LysM domain"/>
    <property type="match status" value="1"/>
</dbReference>
<dbReference type="AlphaFoldDB" id="A0A095SXT6"/>
<dbReference type="PANTHER" id="PTHR33308">
    <property type="entry name" value="PEPTIDOGLYCAN HYDROLASE FLGJ"/>
    <property type="match status" value="1"/>
</dbReference>
<dbReference type="EMBL" id="JRHH01000001">
    <property type="protein sequence ID" value="KGD69501.1"/>
    <property type="molecule type" value="Genomic_DNA"/>
</dbReference>
<dbReference type="CDD" id="cd00118">
    <property type="entry name" value="LysM"/>
    <property type="match status" value="1"/>
</dbReference>
<dbReference type="eggNOG" id="COG1705">
    <property type="taxonomic scope" value="Bacteria"/>
</dbReference>
<evidence type="ECO:0000313" key="9">
    <source>
        <dbReference type="Proteomes" id="UP000029554"/>
    </source>
</evidence>
<keyword evidence="3" id="KW-0378">Hydrolase</keyword>
<gene>
    <name evidence="8" type="ORF">LG45_01675</name>
</gene>
<dbReference type="OrthoDB" id="977752at2"/>
<name>A0A095SXT6_9FLAO</name>
<dbReference type="RefSeq" id="WP_035123765.1">
    <property type="nucleotide sequence ID" value="NZ_JRHH01000001.1"/>
</dbReference>
<dbReference type="PANTHER" id="PTHR33308:SF9">
    <property type="entry name" value="PEPTIDOGLYCAN HYDROLASE FLGJ"/>
    <property type="match status" value="1"/>
</dbReference>
<dbReference type="GO" id="GO:0031640">
    <property type="term" value="P:killing of cells of another organism"/>
    <property type="evidence" value="ECO:0007669"/>
    <property type="project" value="UniProtKB-KW"/>
</dbReference>
<dbReference type="InterPro" id="IPR051056">
    <property type="entry name" value="Glycosyl_Hydrolase_73"/>
</dbReference>
<accession>A0A095SXT6</accession>
<dbReference type="SMART" id="SM00047">
    <property type="entry name" value="LYZ2"/>
    <property type="match status" value="1"/>
</dbReference>